<dbReference type="PANTHER" id="PTHR43685:SF2">
    <property type="entry name" value="GLYCOSYLTRANSFERASE 2-LIKE DOMAIN-CONTAINING PROTEIN"/>
    <property type="match status" value="1"/>
</dbReference>
<name>A0A069SVA3_PHOVU</name>
<comment type="caution">
    <text evidence="2">The sequence shown here is derived from an EMBL/GenBank/DDBJ whole genome shotgun (WGS) entry which is preliminary data.</text>
</comment>
<evidence type="ECO:0000259" key="1">
    <source>
        <dbReference type="Pfam" id="PF00535"/>
    </source>
</evidence>
<dbReference type="AlphaFoldDB" id="A0A069SVA3"/>
<dbReference type="InterPro" id="IPR001173">
    <property type="entry name" value="Glyco_trans_2-like"/>
</dbReference>
<accession>A0A069SVA3</accession>
<keyword evidence="2" id="KW-0808">Transferase</keyword>
<reference evidence="2 3" key="1">
    <citation type="submission" date="2014-04" db="EMBL/GenBank/DDBJ databases">
        <authorList>
            <person name="Sears C."/>
            <person name="Carroll K."/>
            <person name="Sack B.R."/>
            <person name="Qadri F."/>
            <person name="Myers L.L."/>
            <person name="Chung G.-T."/>
            <person name="Escheverria P."/>
            <person name="Fraser C.M."/>
            <person name="Sadzewicz L."/>
            <person name="Shefchek K.A."/>
            <person name="Tallon L."/>
            <person name="Das S.P."/>
            <person name="Daugherty S."/>
            <person name="Mongodin E.F."/>
        </authorList>
    </citation>
    <scope>NUCLEOTIDE SEQUENCE [LARGE SCALE GENOMIC DNA]</scope>
    <source>
        <strain evidence="2 3">3975 RP4</strain>
    </source>
</reference>
<feature type="domain" description="Glycosyltransferase 2-like" evidence="1">
    <location>
        <begin position="5"/>
        <end position="132"/>
    </location>
</feature>
<protein>
    <submittedName>
        <fullName evidence="2">Glycosyl transferase 2 family protein</fullName>
    </submittedName>
</protein>
<dbReference type="RefSeq" id="WP_050505341.1">
    <property type="nucleotide sequence ID" value="NZ_JNHM01000011.1"/>
</dbReference>
<dbReference type="EMBL" id="JNHM01000011">
    <property type="protein sequence ID" value="KDS55947.1"/>
    <property type="molecule type" value="Genomic_DNA"/>
</dbReference>
<evidence type="ECO:0000313" key="3">
    <source>
        <dbReference type="Proteomes" id="UP000027661"/>
    </source>
</evidence>
<dbReference type="PANTHER" id="PTHR43685">
    <property type="entry name" value="GLYCOSYLTRANSFERASE"/>
    <property type="match status" value="1"/>
</dbReference>
<dbReference type="CDD" id="cd06433">
    <property type="entry name" value="GT_2_WfgS_like"/>
    <property type="match status" value="1"/>
</dbReference>
<dbReference type="PATRIC" id="fig|1339352.3.peg.651"/>
<dbReference type="Gene3D" id="3.90.550.10">
    <property type="entry name" value="Spore Coat Polysaccharide Biosynthesis Protein SpsA, Chain A"/>
    <property type="match status" value="1"/>
</dbReference>
<organism evidence="2 3">
    <name type="scientific">Phocaeicola vulgatus str. 3975 RP4</name>
    <dbReference type="NCBI Taxonomy" id="1339352"/>
    <lineage>
        <taxon>Bacteria</taxon>
        <taxon>Pseudomonadati</taxon>
        <taxon>Bacteroidota</taxon>
        <taxon>Bacteroidia</taxon>
        <taxon>Bacteroidales</taxon>
        <taxon>Bacteroidaceae</taxon>
        <taxon>Phocaeicola</taxon>
    </lineage>
</organism>
<proteinExistence type="predicted"/>
<dbReference type="InterPro" id="IPR050834">
    <property type="entry name" value="Glycosyltransf_2"/>
</dbReference>
<sequence>MCKLSIIIATYNSAKTIADALKSVCAQTYQNWECIVVDGASTDNTVCIVNDFILMNSQIRCVSKKDNGIYDAFNKGWRMAKGEWIHYLGSDDKLTEDGMERLMKYAEDADLVGGGVYLCRENEVPKPQYTNGIGGCHQGFVIKRSVIEELGGFDEQYRIFADKDLLIRLEQARYKVRNYPIIIAYFYIGGISQNIRSLYSLTKERYRSYQCTGYSKYPLISSAYSYIYAILVFLKHKIIGLNSATLL</sequence>
<dbReference type="SUPFAM" id="SSF53448">
    <property type="entry name" value="Nucleotide-diphospho-sugar transferases"/>
    <property type="match status" value="1"/>
</dbReference>
<dbReference type="GO" id="GO:0016740">
    <property type="term" value="F:transferase activity"/>
    <property type="evidence" value="ECO:0007669"/>
    <property type="project" value="UniProtKB-KW"/>
</dbReference>
<evidence type="ECO:0000313" key="2">
    <source>
        <dbReference type="EMBL" id="KDS55947.1"/>
    </source>
</evidence>
<dbReference type="Proteomes" id="UP000027661">
    <property type="component" value="Unassembled WGS sequence"/>
</dbReference>
<gene>
    <name evidence="2" type="ORF">M099_0678</name>
</gene>
<dbReference type="Pfam" id="PF00535">
    <property type="entry name" value="Glycos_transf_2"/>
    <property type="match status" value="1"/>
</dbReference>
<dbReference type="InterPro" id="IPR029044">
    <property type="entry name" value="Nucleotide-diphossugar_trans"/>
</dbReference>